<dbReference type="InterPro" id="IPR018060">
    <property type="entry name" value="HTH_AraC"/>
</dbReference>
<evidence type="ECO:0000256" key="3">
    <source>
        <dbReference type="ARBA" id="ARBA00023163"/>
    </source>
</evidence>
<evidence type="ECO:0000259" key="4">
    <source>
        <dbReference type="PROSITE" id="PS01124"/>
    </source>
</evidence>
<dbReference type="SUPFAM" id="SSF51182">
    <property type="entry name" value="RmlC-like cupins"/>
    <property type="match status" value="1"/>
</dbReference>
<dbReference type="Gene3D" id="2.60.120.10">
    <property type="entry name" value="Jelly Rolls"/>
    <property type="match status" value="1"/>
</dbReference>
<dbReference type="Gene3D" id="1.10.10.60">
    <property type="entry name" value="Homeodomain-like"/>
    <property type="match status" value="2"/>
</dbReference>
<evidence type="ECO:0000256" key="2">
    <source>
        <dbReference type="ARBA" id="ARBA00023125"/>
    </source>
</evidence>
<evidence type="ECO:0000256" key="1">
    <source>
        <dbReference type="ARBA" id="ARBA00023015"/>
    </source>
</evidence>
<keyword evidence="6" id="KW-1185">Reference proteome</keyword>
<feature type="domain" description="HTH araC/xylS-type" evidence="4">
    <location>
        <begin position="184"/>
        <end position="282"/>
    </location>
</feature>
<keyword evidence="2" id="KW-0238">DNA-binding</keyword>
<gene>
    <name evidence="5" type="ORF">H8B21_08110</name>
</gene>
<sequence length="284" mass="32724">MQRLDHTSSTPSSIAIRHDNTPQNHNVWHYHEELEFIYIKQGKGTFFVGDCIQQFADNFIVLIGSKTPHYWLFDEEYMKIDSPNVASIHAVHFKPDFIGSDFLGLPEAVTVKQVYRLAKRAILFPPDDAYLIHFFENLSTQMPTKRLIMLLDILDYTATLHTPTTLVSANYTTPQQQGDYLRMNKILDYIRLHYKAKIHLDEIAHIAGMTSNSFCRYFKQRTGKTLIEFVNELRIGHACKLLSEGNAPIKEICFECGFHNFVSFHKIFKSIAGSTPSAYREAIQ</sequence>
<proteinExistence type="predicted"/>
<dbReference type="Pfam" id="PF12833">
    <property type="entry name" value="HTH_18"/>
    <property type="match status" value="1"/>
</dbReference>
<keyword evidence="1" id="KW-0805">Transcription regulation</keyword>
<dbReference type="PANTHER" id="PTHR43280:SF27">
    <property type="entry name" value="TRANSCRIPTIONAL REGULATOR MTLR"/>
    <property type="match status" value="1"/>
</dbReference>
<dbReference type="EMBL" id="JACNYL010000002">
    <property type="protein sequence ID" value="MBD1421529.1"/>
    <property type="molecule type" value="Genomic_DNA"/>
</dbReference>
<name>A0ABR7XQR8_9SPHI</name>
<dbReference type="InterPro" id="IPR009057">
    <property type="entry name" value="Homeodomain-like_sf"/>
</dbReference>
<dbReference type="RefSeq" id="WP_190313284.1">
    <property type="nucleotide sequence ID" value="NZ_JACNYL010000002.1"/>
</dbReference>
<keyword evidence="3" id="KW-0804">Transcription</keyword>
<organism evidence="5 6">
    <name type="scientific">Sphingobacterium chuzhouense</name>
    <dbReference type="NCBI Taxonomy" id="1742264"/>
    <lineage>
        <taxon>Bacteria</taxon>
        <taxon>Pseudomonadati</taxon>
        <taxon>Bacteroidota</taxon>
        <taxon>Sphingobacteriia</taxon>
        <taxon>Sphingobacteriales</taxon>
        <taxon>Sphingobacteriaceae</taxon>
        <taxon>Sphingobacterium</taxon>
    </lineage>
</organism>
<dbReference type="SUPFAM" id="SSF46689">
    <property type="entry name" value="Homeodomain-like"/>
    <property type="match status" value="2"/>
</dbReference>
<evidence type="ECO:0000313" key="5">
    <source>
        <dbReference type="EMBL" id="MBD1421529.1"/>
    </source>
</evidence>
<dbReference type="InterPro" id="IPR014710">
    <property type="entry name" value="RmlC-like_jellyroll"/>
</dbReference>
<dbReference type="PANTHER" id="PTHR43280">
    <property type="entry name" value="ARAC-FAMILY TRANSCRIPTIONAL REGULATOR"/>
    <property type="match status" value="1"/>
</dbReference>
<dbReference type="SMART" id="SM00342">
    <property type="entry name" value="HTH_ARAC"/>
    <property type="match status" value="1"/>
</dbReference>
<accession>A0ABR7XQR8</accession>
<dbReference type="Proteomes" id="UP000651112">
    <property type="component" value="Unassembled WGS sequence"/>
</dbReference>
<comment type="caution">
    <text evidence="5">The sequence shown here is derived from an EMBL/GenBank/DDBJ whole genome shotgun (WGS) entry which is preliminary data.</text>
</comment>
<protein>
    <submittedName>
        <fullName evidence="5">Helix-turn-helix transcriptional regulator</fullName>
    </submittedName>
</protein>
<dbReference type="InterPro" id="IPR018062">
    <property type="entry name" value="HTH_AraC-typ_CS"/>
</dbReference>
<dbReference type="PROSITE" id="PS01124">
    <property type="entry name" value="HTH_ARAC_FAMILY_2"/>
    <property type="match status" value="1"/>
</dbReference>
<dbReference type="PROSITE" id="PS00041">
    <property type="entry name" value="HTH_ARAC_FAMILY_1"/>
    <property type="match status" value="1"/>
</dbReference>
<reference evidence="5 6" key="1">
    <citation type="submission" date="2020-08" db="EMBL/GenBank/DDBJ databases">
        <title>Sphingobacterium sp. DN00404 isolated from aquaculture water.</title>
        <authorList>
            <person name="Zhang M."/>
        </authorList>
    </citation>
    <scope>NUCLEOTIDE SEQUENCE [LARGE SCALE GENOMIC DNA]</scope>
    <source>
        <strain evidence="5 6">KCTC 42746</strain>
    </source>
</reference>
<dbReference type="InterPro" id="IPR011051">
    <property type="entry name" value="RmlC_Cupin_sf"/>
</dbReference>
<evidence type="ECO:0000313" key="6">
    <source>
        <dbReference type="Proteomes" id="UP000651112"/>
    </source>
</evidence>